<sequence>MKKGTTLRLILGDQLNAQHRWFRKVRKDTIYRLMRKRYDILMEDGRPAGGKWNYDHSNRRRYDSAVPLPEPAVFDNDVSDIVAMIDRCGVPTFGDIDARGFIWPVTRDQALHQLSTFIDHRLPHFGTYQDAMTAGSWCLFHSLLSFGLNTKMLHPMEVIQAAIARSQATSGVTVSIEQLEGFVRQILGWREYMRGIYWSHMPAYAAMNHFGHTAGLPDFYWTADTRMNCMRKAISQSLTHAYAHHIQRLMITGNFALLAGVHPDRVDNWYLGVYIDAVQWVEIVNTRGMSQFADGCIVATKPYVSSANDIHKMSDYCEDCHYLWRKPTGDRSCPFNSLYWAFIHRHRQKLAGNPRVAMMVRTWNRMKDDRRQELLAQAETYRAVLNDL</sequence>
<dbReference type="InterPro" id="IPR007357">
    <property type="entry name" value="PhrB-like"/>
</dbReference>
<dbReference type="PANTHER" id="PTHR38657:SF1">
    <property type="entry name" value="SLR1343 PROTEIN"/>
    <property type="match status" value="1"/>
</dbReference>
<dbReference type="OrthoDB" id="5288100at2"/>
<dbReference type="KEGG" id="dalk:DSCA_58770"/>
<evidence type="ECO:0008006" key="3">
    <source>
        <dbReference type="Google" id="ProtNLM"/>
    </source>
</evidence>
<dbReference type="RefSeq" id="WP_155319714.1">
    <property type="nucleotide sequence ID" value="NZ_AP021874.1"/>
</dbReference>
<dbReference type="EMBL" id="AP021874">
    <property type="protein sequence ID" value="BBO71947.1"/>
    <property type="molecule type" value="Genomic_DNA"/>
</dbReference>
<keyword evidence="2" id="KW-1185">Reference proteome</keyword>
<accession>A0A5K7Z5U2</accession>
<dbReference type="Gene3D" id="1.10.579.10">
    <property type="entry name" value="DNA Cyclobutane Dipyrimidine Photolyase, subunit A, domain 3"/>
    <property type="match status" value="1"/>
</dbReference>
<proteinExistence type="predicted"/>
<organism evidence="1 2">
    <name type="scientific">Desulfosarcina alkanivorans</name>
    <dbReference type="NCBI Taxonomy" id="571177"/>
    <lineage>
        <taxon>Bacteria</taxon>
        <taxon>Pseudomonadati</taxon>
        <taxon>Thermodesulfobacteriota</taxon>
        <taxon>Desulfobacteria</taxon>
        <taxon>Desulfobacterales</taxon>
        <taxon>Desulfosarcinaceae</taxon>
        <taxon>Desulfosarcina</taxon>
    </lineage>
</organism>
<reference evidence="1 2" key="1">
    <citation type="submission" date="2019-11" db="EMBL/GenBank/DDBJ databases">
        <title>Comparative genomics of hydrocarbon-degrading Desulfosarcina strains.</title>
        <authorList>
            <person name="Watanabe M."/>
            <person name="Kojima H."/>
            <person name="Fukui M."/>
        </authorList>
    </citation>
    <scope>NUCLEOTIDE SEQUENCE [LARGE SCALE GENOMIC DNA]</scope>
    <source>
        <strain evidence="1 2">PL12</strain>
    </source>
</reference>
<dbReference type="SUPFAM" id="SSF48173">
    <property type="entry name" value="Cryptochrome/photolyase FAD-binding domain"/>
    <property type="match status" value="1"/>
</dbReference>
<dbReference type="Proteomes" id="UP000427906">
    <property type="component" value="Chromosome"/>
</dbReference>
<dbReference type="PANTHER" id="PTHR38657">
    <property type="entry name" value="SLR1343 PROTEIN"/>
    <property type="match status" value="1"/>
</dbReference>
<protein>
    <recommendedName>
        <fullName evidence="3">Cryptochrome/photolyase family protein</fullName>
    </recommendedName>
</protein>
<evidence type="ECO:0000313" key="1">
    <source>
        <dbReference type="EMBL" id="BBO71947.1"/>
    </source>
</evidence>
<dbReference type="Gene3D" id="3.40.50.620">
    <property type="entry name" value="HUPs"/>
    <property type="match status" value="1"/>
</dbReference>
<dbReference type="Gene3D" id="1.10.10.1710">
    <property type="entry name" value="Deoxyribodipyrimidine photolyase-related"/>
    <property type="match status" value="1"/>
</dbReference>
<dbReference type="Pfam" id="PF04244">
    <property type="entry name" value="DPRP"/>
    <property type="match status" value="1"/>
</dbReference>
<gene>
    <name evidence="1" type="ORF">DSCA_58770</name>
</gene>
<dbReference type="InterPro" id="IPR036134">
    <property type="entry name" value="Crypto/Photolyase_FAD-like_sf"/>
</dbReference>
<dbReference type="AlphaFoldDB" id="A0A5K7Z5U2"/>
<dbReference type="Gene3D" id="1.25.40.80">
    <property type="match status" value="1"/>
</dbReference>
<name>A0A5K7Z5U2_9BACT</name>
<dbReference type="InterPro" id="IPR052551">
    <property type="entry name" value="UV-DNA_repair_photolyase"/>
</dbReference>
<dbReference type="InterPro" id="IPR014729">
    <property type="entry name" value="Rossmann-like_a/b/a_fold"/>
</dbReference>
<evidence type="ECO:0000313" key="2">
    <source>
        <dbReference type="Proteomes" id="UP000427906"/>
    </source>
</evidence>